<protein>
    <submittedName>
        <fullName evidence="1">Uncharacterized protein</fullName>
    </submittedName>
</protein>
<reference evidence="1" key="1">
    <citation type="submission" date="2023-06" db="EMBL/GenBank/DDBJ databases">
        <title>Genome-scale phylogeny and comparative genomics of the fungal order Sordariales.</title>
        <authorList>
            <consortium name="Lawrence Berkeley National Laboratory"/>
            <person name="Hensen N."/>
            <person name="Bonometti L."/>
            <person name="Westerberg I."/>
            <person name="Brannstrom I.O."/>
            <person name="Guillou S."/>
            <person name="Cros-Aarteil S."/>
            <person name="Calhoun S."/>
            <person name="Haridas S."/>
            <person name="Kuo A."/>
            <person name="Mondo S."/>
            <person name="Pangilinan J."/>
            <person name="Riley R."/>
            <person name="LaButti K."/>
            <person name="Andreopoulos B."/>
            <person name="Lipzen A."/>
            <person name="Chen C."/>
            <person name="Yanf M."/>
            <person name="Daum C."/>
            <person name="Ng V."/>
            <person name="Clum A."/>
            <person name="Steindorff A."/>
            <person name="Ohm R."/>
            <person name="Martin F."/>
            <person name="Silar P."/>
            <person name="Natvig D."/>
            <person name="Lalanne C."/>
            <person name="Gautier V."/>
            <person name="Ament-velasquez S.L."/>
            <person name="Kruys A."/>
            <person name="Hutchinson M.I."/>
            <person name="Powell A.J."/>
            <person name="Barry K."/>
            <person name="Miller A.N."/>
            <person name="Grigoriev I.V."/>
            <person name="Debuchy R."/>
            <person name="Gladieux P."/>
            <person name="Thoren M.H."/>
            <person name="Johannesson H."/>
        </authorList>
    </citation>
    <scope>NUCLEOTIDE SEQUENCE</scope>
    <source>
        <strain evidence="1">SMH3391-2</strain>
    </source>
</reference>
<proteinExistence type="predicted"/>
<sequence length="80" mass="8839">MGSVIISHNTSTTAITAPFTGTQPRRPKYSRLRRYHPPGVCFSAMGTFAPKLFISSRNSRGSGHRTLGLEHNMPLKITCH</sequence>
<accession>A0AA39X9W4</accession>
<dbReference type="AlphaFoldDB" id="A0AA39X9W4"/>
<evidence type="ECO:0000313" key="1">
    <source>
        <dbReference type="EMBL" id="KAK0629577.1"/>
    </source>
</evidence>
<gene>
    <name evidence="1" type="ORF">B0T17DRAFT_190876</name>
</gene>
<evidence type="ECO:0000313" key="2">
    <source>
        <dbReference type="Proteomes" id="UP001174934"/>
    </source>
</evidence>
<name>A0AA39X9W4_9PEZI</name>
<dbReference type="Proteomes" id="UP001174934">
    <property type="component" value="Unassembled WGS sequence"/>
</dbReference>
<organism evidence="1 2">
    <name type="scientific">Bombardia bombarda</name>
    <dbReference type="NCBI Taxonomy" id="252184"/>
    <lineage>
        <taxon>Eukaryota</taxon>
        <taxon>Fungi</taxon>
        <taxon>Dikarya</taxon>
        <taxon>Ascomycota</taxon>
        <taxon>Pezizomycotina</taxon>
        <taxon>Sordariomycetes</taxon>
        <taxon>Sordariomycetidae</taxon>
        <taxon>Sordariales</taxon>
        <taxon>Lasiosphaeriaceae</taxon>
        <taxon>Bombardia</taxon>
    </lineage>
</organism>
<dbReference type="EMBL" id="JAULSR010000002">
    <property type="protein sequence ID" value="KAK0629577.1"/>
    <property type="molecule type" value="Genomic_DNA"/>
</dbReference>
<comment type="caution">
    <text evidence="1">The sequence shown here is derived from an EMBL/GenBank/DDBJ whole genome shotgun (WGS) entry which is preliminary data.</text>
</comment>
<keyword evidence="2" id="KW-1185">Reference proteome</keyword>